<proteinExistence type="predicted"/>
<dbReference type="AlphaFoldDB" id="A0A3A3YYT9"/>
<keyword evidence="3" id="KW-1185">Reference proteome</keyword>
<evidence type="ECO:0000256" key="1">
    <source>
        <dbReference type="SAM" id="Phobius"/>
    </source>
</evidence>
<dbReference type="EMBL" id="QZEZ01000005">
    <property type="protein sequence ID" value="RJK95444.1"/>
    <property type="molecule type" value="Genomic_DNA"/>
</dbReference>
<feature type="transmembrane region" description="Helical" evidence="1">
    <location>
        <begin position="38"/>
        <end position="60"/>
    </location>
</feature>
<evidence type="ECO:0000313" key="2">
    <source>
        <dbReference type="EMBL" id="RJK95444.1"/>
    </source>
</evidence>
<protein>
    <submittedName>
        <fullName evidence="2">Uncharacterized protein</fullName>
    </submittedName>
</protein>
<keyword evidence="1" id="KW-0812">Transmembrane</keyword>
<accession>A0A3A3YYT9</accession>
<keyword evidence="1" id="KW-1133">Transmembrane helix</keyword>
<comment type="caution">
    <text evidence="2">The sequence shown here is derived from an EMBL/GenBank/DDBJ whole genome shotgun (WGS) entry which is preliminary data.</text>
</comment>
<reference evidence="2 3" key="1">
    <citation type="submission" date="2018-09" db="EMBL/GenBank/DDBJ databases">
        <title>YIM 75000 draft genome.</title>
        <authorList>
            <person name="Tang S."/>
            <person name="Feng Y."/>
        </authorList>
    </citation>
    <scope>NUCLEOTIDE SEQUENCE [LARGE SCALE GENOMIC DNA]</scope>
    <source>
        <strain evidence="2 3">YIM 75000</strain>
    </source>
</reference>
<name>A0A3A3YYT9_9ACTN</name>
<evidence type="ECO:0000313" key="3">
    <source>
        <dbReference type="Proteomes" id="UP000265614"/>
    </source>
</evidence>
<gene>
    <name evidence="2" type="ORF">D5H78_12390</name>
</gene>
<organism evidence="2 3">
    <name type="scientific">Vallicoccus soli</name>
    <dbReference type="NCBI Taxonomy" id="2339232"/>
    <lineage>
        <taxon>Bacteria</taxon>
        <taxon>Bacillati</taxon>
        <taxon>Actinomycetota</taxon>
        <taxon>Actinomycetes</taxon>
        <taxon>Motilibacterales</taxon>
        <taxon>Vallicoccaceae</taxon>
        <taxon>Vallicoccus</taxon>
    </lineage>
</organism>
<sequence>MGWRRDLACARCGGRVADGGCPACRRLRATPGGPPREAVAALLAVLALALAALGLEAGLVPAAP</sequence>
<keyword evidence="1" id="KW-0472">Membrane</keyword>
<dbReference type="Proteomes" id="UP000265614">
    <property type="component" value="Unassembled WGS sequence"/>
</dbReference>